<evidence type="ECO:0000256" key="8">
    <source>
        <dbReference type="ARBA" id="ARBA00023125"/>
    </source>
</evidence>
<dbReference type="GO" id="GO:0006284">
    <property type="term" value="P:base-excision repair"/>
    <property type="evidence" value="ECO:0007669"/>
    <property type="project" value="InterPro"/>
</dbReference>
<dbReference type="GO" id="GO:0016829">
    <property type="term" value="F:lyase activity"/>
    <property type="evidence" value="ECO:0007669"/>
    <property type="project" value="UniProtKB-KW"/>
</dbReference>
<keyword evidence="10" id="KW-0456">Lyase</keyword>
<dbReference type="OrthoDB" id="9800855at2"/>
<evidence type="ECO:0000256" key="9">
    <source>
        <dbReference type="ARBA" id="ARBA00023204"/>
    </source>
</evidence>
<dbReference type="InterPro" id="IPR035937">
    <property type="entry name" value="FPG_N"/>
</dbReference>
<dbReference type="SUPFAM" id="SSF57716">
    <property type="entry name" value="Glucocorticoid receptor-like (DNA-binding domain)"/>
    <property type="match status" value="1"/>
</dbReference>
<comment type="catalytic activity">
    <reaction evidence="1">
        <text>Hydrolysis of DNA containing ring-opened 7-methylguanine residues, releasing 2,6-diamino-4-hydroxy-5-(N-methyl)formamidopyrimidine.</text>
        <dbReference type="EC" id="3.2.2.23"/>
    </reaction>
</comment>
<protein>
    <submittedName>
        <fullName evidence="16">Formamidopyrimidine-DNA glycosylase-like protein</fullName>
    </submittedName>
</protein>
<dbReference type="GO" id="GO:0034039">
    <property type="term" value="F:8-oxo-7,8-dihydroguanine DNA N-glycosylase activity"/>
    <property type="evidence" value="ECO:0007669"/>
    <property type="project" value="TreeGrafter"/>
</dbReference>
<evidence type="ECO:0000256" key="1">
    <source>
        <dbReference type="ARBA" id="ARBA00001668"/>
    </source>
</evidence>
<proteinExistence type="inferred from homology"/>
<evidence type="ECO:0000256" key="4">
    <source>
        <dbReference type="ARBA" id="ARBA00022763"/>
    </source>
</evidence>
<evidence type="ECO:0000256" key="12">
    <source>
        <dbReference type="ARBA" id="ARBA00023295"/>
    </source>
</evidence>
<sequence>MPESPEVQALVDFLGSRVSGRAIAEVDVLEFRVVKTRTRPPGELVGSSVTAATRFGKHVDLAVGDAHLGIALGRHGWARWREAGDADAASSGATGVTADAPPPALASVTFDDGAVLELTDAGSWVSLGLTITDDPREVPAVAKLGADPADPAFTEADLGAVVIGRRKQLKALLQEQESLAGIGNAYSDEVLHLAKLSPVVQAAALRDDERARLFAAVTTTIRGAVADRRGVPIDQLKAAKVAAMRVHGRGGEACPVCGDIVRDFTSGSTTAQYCPTCQTGGERL</sequence>
<evidence type="ECO:0000256" key="2">
    <source>
        <dbReference type="ARBA" id="ARBA00009409"/>
    </source>
</evidence>
<dbReference type="PATRIC" id="fig|92835.4.peg.1839"/>
<keyword evidence="8" id="KW-0238">DNA-binding</keyword>
<feature type="domain" description="FPG-type" evidence="14">
    <location>
        <begin position="245"/>
        <end position="279"/>
    </location>
</feature>
<feature type="domain" description="Formamidopyrimidine-DNA glycosylase catalytic" evidence="15">
    <location>
        <begin position="2"/>
        <end position="125"/>
    </location>
</feature>
<comment type="caution">
    <text evidence="16">The sequence shown here is derived from an EMBL/GenBank/DDBJ whole genome shotgun (WGS) entry which is preliminary data.</text>
</comment>
<evidence type="ECO:0000256" key="3">
    <source>
        <dbReference type="ARBA" id="ARBA00022723"/>
    </source>
</evidence>
<reference evidence="16 17" key="1">
    <citation type="submission" date="2015-02" db="EMBL/GenBank/DDBJ databases">
        <title>Draft genome sequences of ten Microbacterium spp. with emphasis on heavy metal contaminated environments.</title>
        <authorList>
            <person name="Corretto E."/>
        </authorList>
    </citation>
    <scope>NUCLEOTIDE SEQUENCE [LARGE SCALE GENOMIC DNA]</scope>
    <source>
        <strain evidence="16 17">DSM 12510</strain>
    </source>
</reference>
<dbReference type="GO" id="GO:0008270">
    <property type="term" value="F:zinc ion binding"/>
    <property type="evidence" value="ECO:0007669"/>
    <property type="project" value="UniProtKB-KW"/>
</dbReference>
<keyword evidence="11" id="KW-0511">Multifunctional enzyme</keyword>
<dbReference type="SMART" id="SM01232">
    <property type="entry name" value="H2TH"/>
    <property type="match status" value="1"/>
</dbReference>
<dbReference type="SUPFAM" id="SSF81624">
    <property type="entry name" value="N-terminal domain of MutM-like DNA repair proteins"/>
    <property type="match status" value="1"/>
</dbReference>
<dbReference type="InterPro" id="IPR010979">
    <property type="entry name" value="Ribosomal_uS13-like_H2TH"/>
</dbReference>
<dbReference type="InterPro" id="IPR015886">
    <property type="entry name" value="H2TH_FPG"/>
</dbReference>
<dbReference type="GO" id="GO:0003684">
    <property type="term" value="F:damaged DNA binding"/>
    <property type="evidence" value="ECO:0007669"/>
    <property type="project" value="InterPro"/>
</dbReference>
<evidence type="ECO:0000256" key="13">
    <source>
        <dbReference type="PROSITE-ProRule" id="PRU00391"/>
    </source>
</evidence>
<keyword evidence="17" id="KW-1185">Reference proteome</keyword>
<name>A0A0M2H1A6_9MICO</name>
<keyword evidence="3" id="KW-0479">Metal-binding</keyword>
<dbReference type="PANTHER" id="PTHR22993:SF9">
    <property type="entry name" value="FORMAMIDOPYRIMIDINE-DNA GLYCOSYLASE"/>
    <property type="match status" value="1"/>
</dbReference>
<keyword evidence="9" id="KW-0234">DNA repair</keyword>
<dbReference type="Proteomes" id="UP000033956">
    <property type="component" value="Unassembled WGS sequence"/>
</dbReference>
<keyword evidence="12" id="KW-0326">Glycosidase</keyword>
<dbReference type="SMART" id="SM00898">
    <property type="entry name" value="Fapy_DNA_glyco"/>
    <property type="match status" value="1"/>
</dbReference>
<evidence type="ECO:0000256" key="7">
    <source>
        <dbReference type="ARBA" id="ARBA00022833"/>
    </source>
</evidence>
<dbReference type="InterPro" id="IPR012319">
    <property type="entry name" value="FPG_cat"/>
</dbReference>
<dbReference type="SUPFAM" id="SSF46946">
    <property type="entry name" value="S13-like H2TH domain"/>
    <property type="match status" value="1"/>
</dbReference>
<gene>
    <name evidence="16" type="primary">fpg2_1</name>
    <name evidence="16" type="ORF">RS81_01817</name>
</gene>
<accession>A0A0M2H1A6</accession>
<dbReference type="PROSITE" id="PS51066">
    <property type="entry name" value="ZF_FPG_2"/>
    <property type="match status" value="1"/>
</dbReference>
<evidence type="ECO:0000259" key="14">
    <source>
        <dbReference type="PROSITE" id="PS51066"/>
    </source>
</evidence>
<evidence type="ECO:0000313" key="17">
    <source>
        <dbReference type="Proteomes" id="UP000033956"/>
    </source>
</evidence>
<dbReference type="GO" id="GO:0003906">
    <property type="term" value="F:DNA-(apurinic or apyrimidinic site) endonuclease activity"/>
    <property type="evidence" value="ECO:0007669"/>
    <property type="project" value="InterPro"/>
</dbReference>
<dbReference type="AlphaFoldDB" id="A0A0M2H1A6"/>
<dbReference type="Gene3D" id="3.20.190.10">
    <property type="entry name" value="MutM-like, N-terminal"/>
    <property type="match status" value="1"/>
</dbReference>
<dbReference type="Pfam" id="PF01149">
    <property type="entry name" value="Fapy_DNA_glyco"/>
    <property type="match status" value="1"/>
</dbReference>
<evidence type="ECO:0000313" key="16">
    <source>
        <dbReference type="EMBL" id="KJL39997.1"/>
    </source>
</evidence>
<evidence type="ECO:0000256" key="10">
    <source>
        <dbReference type="ARBA" id="ARBA00023239"/>
    </source>
</evidence>
<keyword evidence="5 13" id="KW-0863">Zinc-finger</keyword>
<dbReference type="Pfam" id="PF06831">
    <property type="entry name" value="H2TH"/>
    <property type="match status" value="1"/>
</dbReference>
<dbReference type="EMBL" id="JYIZ01000048">
    <property type="protein sequence ID" value="KJL39997.1"/>
    <property type="molecule type" value="Genomic_DNA"/>
</dbReference>
<dbReference type="STRING" id="92835.RS81_01817"/>
<keyword evidence="4" id="KW-0227">DNA damage</keyword>
<evidence type="ECO:0000256" key="5">
    <source>
        <dbReference type="ARBA" id="ARBA00022771"/>
    </source>
</evidence>
<dbReference type="RefSeq" id="WP_045275751.1">
    <property type="nucleotide sequence ID" value="NZ_BAAAUP010000001.1"/>
</dbReference>
<dbReference type="InterPro" id="IPR000214">
    <property type="entry name" value="Znf_DNA_glyclase/AP_lyase"/>
</dbReference>
<keyword evidence="7" id="KW-0862">Zinc</keyword>
<evidence type="ECO:0000256" key="6">
    <source>
        <dbReference type="ARBA" id="ARBA00022801"/>
    </source>
</evidence>
<dbReference type="PANTHER" id="PTHR22993">
    <property type="entry name" value="FORMAMIDOPYRIMIDINE-DNA GLYCOSYLASE"/>
    <property type="match status" value="1"/>
</dbReference>
<organism evidence="16 17">
    <name type="scientific">Microbacterium terrae</name>
    <dbReference type="NCBI Taxonomy" id="69369"/>
    <lineage>
        <taxon>Bacteria</taxon>
        <taxon>Bacillati</taxon>
        <taxon>Actinomycetota</taxon>
        <taxon>Actinomycetes</taxon>
        <taxon>Micrococcales</taxon>
        <taxon>Microbacteriaceae</taxon>
        <taxon>Microbacterium</taxon>
    </lineage>
</organism>
<dbReference type="Gene3D" id="1.10.8.50">
    <property type="match status" value="1"/>
</dbReference>
<comment type="similarity">
    <text evidence="2">Belongs to the FPG family.</text>
</comment>
<keyword evidence="6" id="KW-0378">Hydrolase</keyword>
<dbReference type="PROSITE" id="PS51068">
    <property type="entry name" value="FPG_CAT"/>
    <property type="match status" value="1"/>
</dbReference>
<evidence type="ECO:0000256" key="11">
    <source>
        <dbReference type="ARBA" id="ARBA00023268"/>
    </source>
</evidence>
<evidence type="ECO:0000259" key="15">
    <source>
        <dbReference type="PROSITE" id="PS51068"/>
    </source>
</evidence>